<dbReference type="PANTHER" id="PTHR35331:SF1">
    <property type="entry name" value="STAGE V SPORULATION PROTEIN S"/>
    <property type="match status" value="1"/>
</dbReference>
<gene>
    <name evidence="1" type="ORF">ENQ20_02140</name>
</gene>
<dbReference type="AlphaFoldDB" id="A0A7C1FIV0"/>
<accession>A0A7C1FIV0</accession>
<dbReference type="InterPro" id="IPR007347">
    <property type="entry name" value="SpoVS"/>
</dbReference>
<sequence length="101" mass="10940">MAELIKVSTHSRPTAVAGAIAGMMREEGYAEMQAVGAGALNQAIKAVTIARSYLQKDGIDLVIVPSFTTVDFEGVERTAIRIAIFRRPATLIAPEEDHTRR</sequence>
<dbReference type="Gene3D" id="3.30.110.20">
    <property type="entry name" value="Alba-like domain"/>
    <property type="match status" value="1"/>
</dbReference>
<organism evidence="1">
    <name type="scientific">Caldilinea aerophila</name>
    <dbReference type="NCBI Taxonomy" id="133453"/>
    <lineage>
        <taxon>Bacteria</taxon>
        <taxon>Bacillati</taxon>
        <taxon>Chloroflexota</taxon>
        <taxon>Caldilineae</taxon>
        <taxon>Caldilineales</taxon>
        <taxon>Caldilineaceae</taxon>
        <taxon>Caldilinea</taxon>
    </lineage>
</organism>
<dbReference type="Pfam" id="PF04232">
    <property type="entry name" value="SpoVS"/>
    <property type="match status" value="1"/>
</dbReference>
<dbReference type="PANTHER" id="PTHR35331">
    <property type="entry name" value="STAGE V SPORULATION PROTEIN S"/>
    <property type="match status" value="1"/>
</dbReference>
<dbReference type="GO" id="GO:0003676">
    <property type="term" value="F:nucleic acid binding"/>
    <property type="evidence" value="ECO:0007669"/>
    <property type="project" value="InterPro"/>
</dbReference>
<protein>
    <submittedName>
        <fullName evidence="1">Stage V sporulation protein S</fullName>
    </submittedName>
</protein>
<proteinExistence type="predicted"/>
<comment type="caution">
    <text evidence="1">The sequence shown here is derived from an EMBL/GenBank/DDBJ whole genome shotgun (WGS) entry which is preliminary data.</text>
</comment>
<name>A0A7C1FIV0_9CHLR</name>
<evidence type="ECO:0000313" key="1">
    <source>
        <dbReference type="EMBL" id="HDX30273.1"/>
    </source>
</evidence>
<dbReference type="InterPro" id="IPR036882">
    <property type="entry name" value="Alba-like_dom_sf"/>
</dbReference>
<dbReference type="EMBL" id="DSMG01000032">
    <property type="protein sequence ID" value="HDX30273.1"/>
    <property type="molecule type" value="Genomic_DNA"/>
</dbReference>
<dbReference type="OMA" id="DLIMIPA"/>
<reference evidence="1" key="1">
    <citation type="journal article" date="2020" name="mSystems">
        <title>Genome- and Community-Level Interaction Insights into Carbon Utilization and Element Cycling Functions of Hydrothermarchaeota in Hydrothermal Sediment.</title>
        <authorList>
            <person name="Zhou Z."/>
            <person name="Liu Y."/>
            <person name="Xu W."/>
            <person name="Pan J."/>
            <person name="Luo Z.H."/>
            <person name="Li M."/>
        </authorList>
    </citation>
    <scope>NUCLEOTIDE SEQUENCE [LARGE SCALE GENOMIC DNA]</scope>
    <source>
        <strain evidence="1">SpSt-289</strain>
    </source>
</reference>